<accession>A0A552UG62</accession>
<dbReference type="GO" id="GO:0009279">
    <property type="term" value="C:cell outer membrane"/>
    <property type="evidence" value="ECO:0007669"/>
    <property type="project" value="UniProtKB-SubCell"/>
</dbReference>
<feature type="chain" id="PRO_5022244511" description="Secretin/TonB short N-terminal domain-containing protein" evidence="5">
    <location>
        <begin position="22"/>
        <end position="1021"/>
    </location>
</feature>
<comment type="subcellular location">
    <subcellularLocation>
        <location evidence="1">Cell outer membrane</location>
    </subcellularLocation>
</comment>
<evidence type="ECO:0000256" key="4">
    <source>
        <dbReference type="ARBA" id="ARBA00023237"/>
    </source>
</evidence>
<name>A0A552UG62_9SPHN</name>
<evidence type="ECO:0000256" key="3">
    <source>
        <dbReference type="ARBA" id="ARBA00023136"/>
    </source>
</evidence>
<dbReference type="Proteomes" id="UP000317894">
    <property type="component" value="Unassembled WGS sequence"/>
</dbReference>
<evidence type="ECO:0000259" key="6">
    <source>
        <dbReference type="SMART" id="SM00965"/>
    </source>
</evidence>
<comment type="caution">
    <text evidence="7">The sequence shown here is derived from an EMBL/GenBank/DDBJ whole genome shotgun (WGS) entry which is preliminary data.</text>
</comment>
<reference evidence="7 8" key="1">
    <citation type="submission" date="2019-07" db="EMBL/GenBank/DDBJ databases">
        <title>Novel species isolated from glacier.</title>
        <authorList>
            <person name="Liu Q."/>
            <person name="Xin Y.-H."/>
        </authorList>
    </citation>
    <scope>NUCLEOTIDE SEQUENCE [LARGE SCALE GENOMIC DNA]</scope>
    <source>
        <strain evidence="7 8">LB1R16</strain>
    </source>
</reference>
<organism evidence="7 8">
    <name type="scientific">Glacieibacterium frigidum</name>
    <dbReference type="NCBI Taxonomy" id="2593303"/>
    <lineage>
        <taxon>Bacteria</taxon>
        <taxon>Pseudomonadati</taxon>
        <taxon>Pseudomonadota</taxon>
        <taxon>Alphaproteobacteria</taxon>
        <taxon>Sphingomonadales</taxon>
        <taxon>Sphingosinicellaceae</taxon>
        <taxon>Glacieibacterium</taxon>
    </lineage>
</organism>
<dbReference type="RefSeq" id="WP_143554758.1">
    <property type="nucleotide sequence ID" value="NZ_VJWA01000001.1"/>
</dbReference>
<dbReference type="Gene3D" id="3.55.50.30">
    <property type="match status" value="1"/>
</dbReference>
<dbReference type="OrthoDB" id="176668at2"/>
<dbReference type="InterPro" id="IPR036942">
    <property type="entry name" value="Beta-barrel_TonB_sf"/>
</dbReference>
<dbReference type="InterPro" id="IPR012910">
    <property type="entry name" value="Plug_dom"/>
</dbReference>
<dbReference type="PANTHER" id="PTHR47234:SF1">
    <property type="entry name" value="TONB-DEPENDENT RECEPTOR"/>
    <property type="match status" value="1"/>
</dbReference>
<feature type="signal peptide" evidence="5">
    <location>
        <begin position="1"/>
        <end position="21"/>
    </location>
</feature>
<dbReference type="SMART" id="SM00965">
    <property type="entry name" value="STN"/>
    <property type="match status" value="1"/>
</dbReference>
<evidence type="ECO:0000256" key="2">
    <source>
        <dbReference type="ARBA" id="ARBA00022448"/>
    </source>
</evidence>
<dbReference type="Pfam" id="PF07660">
    <property type="entry name" value="STN"/>
    <property type="match status" value="1"/>
</dbReference>
<protein>
    <recommendedName>
        <fullName evidence="6">Secretin/TonB short N-terminal domain-containing protein</fullName>
    </recommendedName>
</protein>
<proteinExistence type="predicted"/>
<evidence type="ECO:0000256" key="5">
    <source>
        <dbReference type="SAM" id="SignalP"/>
    </source>
</evidence>
<dbReference type="SUPFAM" id="SSF56935">
    <property type="entry name" value="Porins"/>
    <property type="match status" value="1"/>
</dbReference>
<evidence type="ECO:0000313" key="7">
    <source>
        <dbReference type="EMBL" id="TRW17213.1"/>
    </source>
</evidence>
<evidence type="ECO:0000256" key="1">
    <source>
        <dbReference type="ARBA" id="ARBA00004442"/>
    </source>
</evidence>
<keyword evidence="2" id="KW-0813">Transport</keyword>
<dbReference type="AlphaFoldDB" id="A0A552UG62"/>
<dbReference type="InterPro" id="IPR037066">
    <property type="entry name" value="Plug_dom_sf"/>
</dbReference>
<gene>
    <name evidence="7" type="ORF">FMM06_03185</name>
</gene>
<dbReference type="Gene3D" id="2.170.130.10">
    <property type="entry name" value="TonB-dependent receptor, plug domain"/>
    <property type="match status" value="1"/>
</dbReference>
<dbReference type="Pfam" id="PF07715">
    <property type="entry name" value="Plug"/>
    <property type="match status" value="1"/>
</dbReference>
<feature type="domain" description="Secretin/TonB short N-terminal" evidence="6">
    <location>
        <begin position="51"/>
        <end position="102"/>
    </location>
</feature>
<keyword evidence="8" id="KW-1185">Reference proteome</keyword>
<dbReference type="PANTHER" id="PTHR47234">
    <property type="match status" value="1"/>
</dbReference>
<evidence type="ECO:0000313" key="8">
    <source>
        <dbReference type="Proteomes" id="UP000317894"/>
    </source>
</evidence>
<keyword evidence="4" id="KW-0998">Cell outer membrane</keyword>
<keyword evidence="3" id="KW-0472">Membrane</keyword>
<dbReference type="EMBL" id="VJWA01000001">
    <property type="protein sequence ID" value="TRW17213.1"/>
    <property type="molecule type" value="Genomic_DNA"/>
</dbReference>
<keyword evidence="5" id="KW-0732">Signal</keyword>
<dbReference type="InterPro" id="IPR011662">
    <property type="entry name" value="Secretin/TonB_short_N"/>
</dbReference>
<sequence length="1021" mass="109033">MTLRATFLLLATVLAAEPLSATDAAAVPLRFSIPGAGLSSALTILATQAGIEILFSDKLVGERLVPPLSGEMTVDTALETLLAGTGLVFRRTGDGALIVSRPLDAPTLAAAEDGLPEILVIGRRVENSDIRRTEGDIQPYRVFTRREIENAHTGSIDAFARTRLSANTQTIAPGQNVRSGTGSNRSEINLRGLGASQTLLLVDGRRLPGISQPLGGDLQPDINGIPLELIDRIEALTATAGGIYGIGATSGVLNVVLRHDYNGGEVALTTGLTSRGDTFERRIFGRFGLSFNGGRTGVMVAAGHSRADPLLVRDRDYLRGARERALANDPENFLATYPAGNGINVFADSDLVLDESQGGAALGAKRTFIPLGLGASTGVRNTLLLVNAGTTELSAVDAGRRNTITTRPDVRSIFADFRHDFGGGFVAFANILSNRNIGRSSLGGQSTAFTSIAADSALNPFQQDVVIAAPVPGTGIDTVSRITTTRYTIGLLTPLSGDWKMNLEYNGGGTRSLFTTTSVLGSGDLFDAIFFGQVPGKPALDPLADWASFVAAAPAYLGRSTSVAPRTNEFDDATLRVAGPVANLPGGAMTLTLLGEARREVTARSVTSQISEAFRFTSPYPRIEQRVLSLYGETRVPLFADRGLLSGLEFQLAVRQDWIRLLVPGPPAVVNDDPVVITARNTSPALTFGTRFRPLPGVLVRGSIGTGSLPPTSDQITRVEVTGGDFRGDPARGGRQLGSEGDVTFLYAGNPDLRSERARSLLIGTVLTPAGDTGPRLSIDYTRIVKRGEIQEFPLADVDALLAAEPLYASRITRAPLTDADRALGFTAGRITRLDFGLRNIGRTRIDAIDVAIDYPFEVANLGRFKAYLNATWEPHYRQQNVAGGPVVERVGFADGPLEWRGNAGIDWSRGPWSAGLNAQFYSRYRVTSALPDAFGNEELLAYNGRSRVPAQIYVDLAGRYRFDDAQPVPRGTEIRAGIVNLFDHRPPTIADLSSSGVSYYGDPRRRRVEVTVAVPLQGNR</sequence>
<dbReference type="Gene3D" id="2.40.170.20">
    <property type="entry name" value="TonB-dependent receptor, beta-barrel domain"/>
    <property type="match status" value="1"/>
</dbReference>